<dbReference type="GO" id="GO:0016811">
    <property type="term" value="F:hydrolase activity, acting on carbon-nitrogen (but not peptide) bonds, in linear amides"/>
    <property type="evidence" value="ECO:0007669"/>
    <property type="project" value="InterPro"/>
</dbReference>
<sequence length="484" mass="51952">MTRRYDLAIRNARIFDGSGAPPVTGDVGVSGDRIVAVGDLGAQAADREIDAKGLAIAPGFIDAHTHDDNAVLHGPDCMHCKLSQGVTSVVTGNCGISLAPATMNRRPPPPLDLVGLESAWTFPTFADYAKQLRKTPPATNTYALVGHMSLRVVAMDHDVQRAATDKEAAQMQQRLEESLDAGASGLSSGLWYPPSRSAPTSEVIAVAEGLRSRGGLYVTHMRDEADGVIDSIQETLKIGRDSGSAVVISHHKCTNPENFGRSTETLALIDKAAKEQMVDFDVYPYAASSTALLPDRLRDDMAVQIASSEPYPEMRGRMLADIAKEWGTDIVTAANRLLPAAAIYFMMNEDDVQRIIAHPRSMIGSDGIPSNDMPHPRLWGTFPRVLGHYSRDLKLLSLEQAVHKMTGLTARVFGMVDRGAIRAGAFADLVLFDPETVIDTATFNNPIQPAAGIREVWVNGASSYVGGKGVTGAANGRLITRNKA</sequence>
<evidence type="ECO:0000259" key="1">
    <source>
        <dbReference type="Pfam" id="PF07969"/>
    </source>
</evidence>
<dbReference type="Gene3D" id="3.30.1490.130">
    <property type="entry name" value="D-aminoacylase. Domain 3"/>
    <property type="match status" value="1"/>
</dbReference>
<evidence type="ECO:0000313" key="3">
    <source>
        <dbReference type="Proteomes" id="UP000317496"/>
    </source>
</evidence>
<reference evidence="2 3" key="1">
    <citation type="submission" date="2019-07" db="EMBL/GenBank/DDBJ databases">
        <title>Genome sequencing for Ferrovibrio sp. K5.</title>
        <authorList>
            <person name="Park S.-J."/>
        </authorList>
    </citation>
    <scope>NUCLEOTIDE SEQUENCE [LARGE SCALE GENOMIC DNA]</scope>
    <source>
        <strain evidence="2 3">K5</strain>
    </source>
</reference>
<keyword evidence="2" id="KW-0378">Hydrolase</keyword>
<dbReference type="AlphaFoldDB" id="A0A516H4N3"/>
<feature type="domain" description="Amidohydrolase 3" evidence="1">
    <location>
        <begin position="47"/>
        <end position="463"/>
    </location>
</feature>
<proteinExistence type="predicted"/>
<evidence type="ECO:0000313" key="2">
    <source>
        <dbReference type="EMBL" id="QDO98717.1"/>
    </source>
</evidence>
<dbReference type="EMBL" id="CP041636">
    <property type="protein sequence ID" value="QDO98717.1"/>
    <property type="molecule type" value="Genomic_DNA"/>
</dbReference>
<dbReference type="Gene3D" id="3.20.20.140">
    <property type="entry name" value="Metal-dependent hydrolases"/>
    <property type="match status" value="1"/>
</dbReference>
<dbReference type="InterPro" id="IPR032466">
    <property type="entry name" value="Metal_Hydrolase"/>
</dbReference>
<dbReference type="PANTHER" id="PTHR11647">
    <property type="entry name" value="HYDRANTOINASE/DIHYDROPYRIMIDINASE FAMILY MEMBER"/>
    <property type="match status" value="1"/>
</dbReference>
<dbReference type="Pfam" id="PF07969">
    <property type="entry name" value="Amidohydro_3"/>
    <property type="match status" value="1"/>
</dbReference>
<dbReference type="Gene3D" id="2.30.40.10">
    <property type="entry name" value="Urease, subunit C, domain 1"/>
    <property type="match status" value="1"/>
</dbReference>
<dbReference type="GO" id="GO:0005829">
    <property type="term" value="C:cytosol"/>
    <property type="evidence" value="ECO:0007669"/>
    <property type="project" value="TreeGrafter"/>
</dbReference>
<keyword evidence="3" id="KW-1185">Reference proteome</keyword>
<dbReference type="KEGG" id="fer:FNB15_16170"/>
<dbReference type="RefSeq" id="WP_144069698.1">
    <property type="nucleotide sequence ID" value="NZ_CP041636.1"/>
</dbReference>
<dbReference type="Proteomes" id="UP000317496">
    <property type="component" value="Chromosome"/>
</dbReference>
<dbReference type="GO" id="GO:0016812">
    <property type="term" value="F:hydrolase activity, acting on carbon-nitrogen (but not peptide) bonds, in cyclic amides"/>
    <property type="evidence" value="ECO:0007669"/>
    <property type="project" value="TreeGrafter"/>
</dbReference>
<name>A0A516H4N3_9PROT</name>
<dbReference type="InterPro" id="IPR050378">
    <property type="entry name" value="Metallo-dep_Hydrolases_sf"/>
</dbReference>
<organism evidence="2 3">
    <name type="scientific">Ferrovibrio terrae</name>
    <dbReference type="NCBI Taxonomy" id="2594003"/>
    <lineage>
        <taxon>Bacteria</taxon>
        <taxon>Pseudomonadati</taxon>
        <taxon>Pseudomonadota</taxon>
        <taxon>Alphaproteobacteria</taxon>
        <taxon>Rhodospirillales</taxon>
        <taxon>Rhodospirillaceae</taxon>
        <taxon>Ferrovibrio</taxon>
    </lineage>
</organism>
<dbReference type="OrthoDB" id="9766983at2"/>
<dbReference type="InterPro" id="IPR013108">
    <property type="entry name" value="Amidohydro_3"/>
</dbReference>
<dbReference type="PANTHER" id="PTHR11647:SF1">
    <property type="entry name" value="COLLAPSIN RESPONSE MEDIATOR PROTEIN"/>
    <property type="match status" value="1"/>
</dbReference>
<dbReference type="InterPro" id="IPR023100">
    <property type="entry name" value="D-aminoacylase_insert_dom_sf"/>
</dbReference>
<dbReference type="InterPro" id="IPR011059">
    <property type="entry name" value="Metal-dep_hydrolase_composite"/>
</dbReference>
<dbReference type="CDD" id="cd01297">
    <property type="entry name" value="D-aminoacylase"/>
    <property type="match status" value="1"/>
</dbReference>
<dbReference type="SUPFAM" id="SSF51338">
    <property type="entry name" value="Composite domain of metallo-dependent hydrolases"/>
    <property type="match status" value="1"/>
</dbReference>
<dbReference type="SUPFAM" id="SSF51556">
    <property type="entry name" value="Metallo-dependent hydrolases"/>
    <property type="match status" value="1"/>
</dbReference>
<accession>A0A516H4N3</accession>
<gene>
    <name evidence="2" type="ORF">FNB15_16170</name>
</gene>
<protein>
    <submittedName>
        <fullName evidence="2">Amidohydrolase family protein</fullName>
    </submittedName>
</protein>